<dbReference type="EC" id="3.2.2.9" evidence="2"/>
<dbReference type="SUPFAM" id="SSF53167">
    <property type="entry name" value="Purine and uridine phosphorylases"/>
    <property type="match status" value="1"/>
</dbReference>
<dbReference type="CDD" id="cd09008">
    <property type="entry name" value="MTAN"/>
    <property type="match status" value="1"/>
</dbReference>
<dbReference type="InterPro" id="IPR035994">
    <property type="entry name" value="Nucleoside_phosphorylase_sf"/>
</dbReference>
<dbReference type="Gene3D" id="3.40.50.1580">
    <property type="entry name" value="Nucleoside phosphorylase domain"/>
    <property type="match status" value="1"/>
</dbReference>
<dbReference type="PANTHER" id="PTHR46832:SF1">
    <property type="entry name" value="5'-METHYLTHIOADENOSINE_S-ADENOSYLHOMOCYSTEINE NUCLEOSIDASE"/>
    <property type="match status" value="1"/>
</dbReference>
<keyword evidence="3" id="KW-1185">Reference proteome</keyword>
<evidence type="ECO:0000313" key="2">
    <source>
        <dbReference type="EMBL" id="WIY49243.1"/>
    </source>
</evidence>
<evidence type="ECO:0000313" key="3">
    <source>
        <dbReference type="Proteomes" id="UP001242732"/>
    </source>
</evidence>
<gene>
    <name evidence="2" type="ORF">QRO08_01280</name>
</gene>
<dbReference type="Pfam" id="PF01048">
    <property type="entry name" value="PNP_UDP_1"/>
    <property type="match status" value="1"/>
</dbReference>
<dbReference type="RefSeq" id="WP_011797578.1">
    <property type="nucleotide sequence ID" value="NZ_CP023687.1"/>
</dbReference>
<protein>
    <submittedName>
        <fullName evidence="2">5'-methylthioadenosine/adenosylhomocysteine nucleosidase</fullName>
        <ecNumber evidence="2">3.2.2.9</ecNumber>
    </submittedName>
</protein>
<keyword evidence="2" id="KW-0378">Hydrolase</keyword>
<dbReference type="GeneID" id="79789563"/>
<dbReference type="InterPro" id="IPR000845">
    <property type="entry name" value="Nucleoside_phosphorylase_d"/>
</dbReference>
<dbReference type="GO" id="GO:0008782">
    <property type="term" value="F:adenosylhomocysteine nucleosidase activity"/>
    <property type="evidence" value="ECO:0007669"/>
    <property type="project" value="UniProtKB-EC"/>
</dbReference>
<organism evidence="2 3">
    <name type="scientific">Paracidovorax citrulli</name>
    <name type="common">Acidovorax citrulli</name>
    <dbReference type="NCBI Taxonomy" id="80869"/>
    <lineage>
        <taxon>Bacteria</taxon>
        <taxon>Pseudomonadati</taxon>
        <taxon>Pseudomonadota</taxon>
        <taxon>Betaproteobacteria</taxon>
        <taxon>Burkholderiales</taxon>
        <taxon>Comamonadaceae</taxon>
        <taxon>Paracidovorax</taxon>
    </lineage>
</organism>
<keyword evidence="2" id="KW-0326">Glycosidase</keyword>
<evidence type="ECO:0000259" key="1">
    <source>
        <dbReference type="Pfam" id="PF01048"/>
    </source>
</evidence>
<reference evidence="2 3" key="1">
    <citation type="submission" date="2023-06" db="EMBL/GenBank/DDBJ databases">
        <authorList>
            <person name="Ham H."/>
            <person name="Park D.S."/>
        </authorList>
    </citation>
    <scope>NUCLEOTIDE SEQUENCE [LARGE SCALE GENOMIC DNA]</scope>
    <source>
        <strain evidence="2 3">KACC 17005</strain>
    </source>
</reference>
<dbReference type="EMBL" id="CP127363">
    <property type="protein sequence ID" value="WIY49243.1"/>
    <property type="molecule type" value="Genomic_DNA"/>
</dbReference>
<dbReference type="NCBIfam" id="NF004079">
    <property type="entry name" value="PRK05584.1"/>
    <property type="match status" value="1"/>
</dbReference>
<sequence>MLRTAILSALPEEQAGLSSALLSGERIVHAGRTFFCGTLEGQDVVLALSGIGKVAAATTATALIERFGAARIVFTGVAGGLGDGVRVGDVVVAHDYLQHDMDASPLFPRWELPGYGRARLACDPPLAAMLSAAVDGCLQDPDLGTPAGGVDGPARAPRRHAGLVASGDLFVSTAAGAKALCDALRAADHDVLAVEMEGAAVAQVCADYGIPFGAVRTISDRADDTAHVDFARFVEAVAARYADGIIRRLLQML</sequence>
<dbReference type="PANTHER" id="PTHR46832">
    <property type="entry name" value="5'-METHYLTHIOADENOSINE/S-ADENOSYLHOMOCYSTEINE NUCLEOSIDASE"/>
    <property type="match status" value="1"/>
</dbReference>
<dbReference type="Proteomes" id="UP001242732">
    <property type="component" value="Chromosome"/>
</dbReference>
<accession>A0ABY9AQZ8</accession>
<name>A0ABY9AQZ8_PARCI</name>
<feature type="domain" description="Nucleoside phosphorylase" evidence="1">
    <location>
        <begin position="4"/>
        <end position="250"/>
    </location>
</feature>
<proteinExistence type="predicted"/>